<keyword evidence="9" id="KW-0130">Cell adhesion</keyword>
<dbReference type="GO" id="GO:0045121">
    <property type="term" value="C:membrane raft"/>
    <property type="evidence" value="ECO:0007669"/>
    <property type="project" value="UniProtKB-SubCell"/>
</dbReference>
<name>A0AA97KNK7_EUBMA</name>
<feature type="chain" id="PRO_5041731883" description="Platelet endothelial cell adhesion molecule" evidence="19">
    <location>
        <begin position="19"/>
        <end position="733"/>
    </location>
</feature>
<evidence type="ECO:0000256" key="6">
    <source>
        <dbReference type="ARBA" id="ARBA00022692"/>
    </source>
</evidence>
<dbReference type="Pfam" id="PF13895">
    <property type="entry name" value="Ig_2"/>
    <property type="match status" value="2"/>
</dbReference>
<evidence type="ECO:0000313" key="22">
    <source>
        <dbReference type="RefSeq" id="XP_054859492.1"/>
    </source>
</evidence>
<organism evidence="21 22">
    <name type="scientific">Eublepharis macularius</name>
    <name type="common">Leopard gecko</name>
    <name type="synonym">Cyrtodactylus macularius</name>
    <dbReference type="NCBI Taxonomy" id="481883"/>
    <lineage>
        <taxon>Eukaryota</taxon>
        <taxon>Metazoa</taxon>
        <taxon>Chordata</taxon>
        <taxon>Craniata</taxon>
        <taxon>Vertebrata</taxon>
        <taxon>Euteleostomi</taxon>
        <taxon>Lepidosauria</taxon>
        <taxon>Squamata</taxon>
        <taxon>Bifurcata</taxon>
        <taxon>Gekkota</taxon>
        <taxon>Eublepharidae</taxon>
        <taxon>Eublepharinae</taxon>
        <taxon>Eublepharis</taxon>
    </lineage>
</organism>
<feature type="domain" description="Ig-like" evidence="20">
    <location>
        <begin position="398"/>
        <end position="484"/>
    </location>
</feature>
<keyword evidence="10" id="KW-0965">Cell junction</keyword>
<dbReference type="SMART" id="SM00409">
    <property type="entry name" value="IG"/>
    <property type="match status" value="5"/>
</dbReference>
<dbReference type="GO" id="GO:0009897">
    <property type="term" value="C:external side of plasma membrane"/>
    <property type="evidence" value="ECO:0007669"/>
    <property type="project" value="TreeGrafter"/>
</dbReference>
<sequence length="733" mass="81920">MYSVLLLILLHCCKLAAQENVVTINKPVLSASPPKQVQNGQSVILNCSVEATKSGDFVLNYTFKIFKYGNLLVNIPSEQDWVVYTISPARFSHSGDYHCEVTVKGKTKTSELLPLQVKGIMKPKLTVQKTQVTEGENVLLRCEAIGEKPPLFFTFYKIRQSPSNSPVHKTKPEETENFAEVEFPVEEGDTVLFFECTVQKFLAMGSETSEPSNRTVVGVAEPFSIPNITVYPRHIIEGDNILIKCTTILNHQHEIEMILQKDKNILKNSRGRESVTYSAVATMENSGNYTCKAELGRVSKTDTVNVVVAELFPKPILHVSKKDLDEGNMLEMSCRVNSSLQLKVALMKDNTFMTNSTSYVFKAYEANSGVYDCRVEMKGIVKKSDPVQIRVYSPVSKPRLYTAISYPKGAVLGRAFVLYCYSNSGTLPITYTLYRGNVTVGKTEVKRNATAEFKDNATKQHIQGEYKCQAENGHSNKSQSSGLNITVITPVYNISLENPSHGDVEDGQDLVLFCGVTSGSFPIEFNFFKENEVRSVHKVTEYKIHTVSWHKARLTSKDSGKYFCAADNSAESRLRSNPIIIKVILASWKKWLIALFVLLVLLGIGGTFWWYFRKKAKAKRNSMELDGSMPATNSMGEKLTSGLNNEGELYYGSDYNEEGENHMKSKDNAKGPDLENTEVEYTEVEVAVPDPYRAPVTKKNETVYTEIRKSMNGAGENRNSLRNSRIEASPDGT</sequence>
<evidence type="ECO:0000256" key="5">
    <source>
        <dbReference type="ARBA" id="ARBA00022553"/>
    </source>
</evidence>
<dbReference type="GO" id="GO:0098742">
    <property type="term" value="P:cell-cell adhesion via plasma-membrane adhesion molecules"/>
    <property type="evidence" value="ECO:0007669"/>
    <property type="project" value="TreeGrafter"/>
</dbReference>
<feature type="signal peptide" evidence="19">
    <location>
        <begin position="1"/>
        <end position="18"/>
    </location>
</feature>
<evidence type="ECO:0000256" key="14">
    <source>
        <dbReference type="ARBA" id="ARBA00023180"/>
    </source>
</evidence>
<feature type="domain" description="Ig-like" evidence="20">
    <location>
        <begin position="27"/>
        <end position="110"/>
    </location>
</feature>
<keyword evidence="8" id="KW-0677">Repeat</keyword>
<keyword evidence="15" id="KW-0393">Immunoglobulin domain</keyword>
<dbReference type="GeneID" id="129346196"/>
<evidence type="ECO:0000256" key="18">
    <source>
        <dbReference type="SAM" id="Phobius"/>
    </source>
</evidence>
<dbReference type="GO" id="GO:0070161">
    <property type="term" value="C:anchoring junction"/>
    <property type="evidence" value="ECO:0007669"/>
    <property type="project" value="UniProtKB-SubCell"/>
</dbReference>
<keyword evidence="14" id="KW-0325">Glycoprotein</keyword>
<dbReference type="InterPro" id="IPR050488">
    <property type="entry name" value="Ig_Fc_receptor"/>
</dbReference>
<protein>
    <recommendedName>
        <fullName evidence="16">Platelet endothelial cell adhesion molecule</fullName>
    </recommendedName>
</protein>
<evidence type="ECO:0000256" key="7">
    <source>
        <dbReference type="ARBA" id="ARBA00022729"/>
    </source>
</evidence>
<dbReference type="GO" id="GO:0004888">
    <property type="term" value="F:transmembrane signaling receptor activity"/>
    <property type="evidence" value="ECO:0007669"/>
    <property type="project" value="TreeGrafter"/>
</dbReference>
<dbReference type="InterPro" id="IPR013783">
    <property type="entry name" value="Ig-like_fold"/>
</dbReference>
<evidence type="ECO:0000256" key="15">
    <source>
        <dbReference type="ARBA" id="ARBA00023319"/>
    </source>
</evidence>
<keyword evidence="13" id="KW-1015">Disulfide bond</keyword>
<evidence type="ECO:0000256" key="12">
    <source>
        <dbReference type="ARBA" id="ARBA00023136"/>
    </source>
</evidence>
<evidence type="ECO:0000256" key="13">
    <source>
        <dbReference type="ARBA" id="ARBA00023157"/>
    </source>
</evidence>
<evidence type="ECO:0000256" key="4">
    <source>
        <dbReference type="ARBA" id="ARBA00022475"/>
    </source>
</evidence>
<gene>
    <name evidence="22" type="primary">PECAM1</name>
</gene>
<keyword evidence="12 18" id="KW-0472">Membrane</keyword>
<evidence type="ECO:0000256" key="11">
    <source>
        <dbReference type="ARBA" id="ARBA00022989"/>
    </source>
</evidence>
<dbReference type="GO" id="GO:0006955">
    <property type="term" value="P:immune response"/>
    <property type="evidence" value="ECO:0007669"/>
    <property type="project" value="TreeGrafter"/>
</dbReference>
<evidence type="ECO:0000256" key="2">
    <source>
        <dbReference type="ARBA" id="ARBA00004282"/>
    </source>
</evidence>
<dbReference type="Pfam" id="PF17736">
    <property type="entry name" value="Ig_C17orf99"/>
    <property type="match status" value="1"/>
</dbReference>
<dbReference type="InterPro" id="IPR003599">
    <property type="entry name" value="Ig_sub"/>
</dbReference>
<feature type="region of interest" description="Disordered" evidence="17">
    <location>
        <begin position="709"/>
        <end position="733"/>
    </location>
</feature>
<evidence type="ECO:0000256" key="17">
    <source>
        <dbReference type="SAM" id="MobiDB-lite"/>
    </source>
</evidence>
<dbReference type="InterPro" id="IPR040878">
    <property type="entry name" value="IL-40-like_Ig"/>
</dbReference>
<proteinExistence type="predicted"/>
<evidence type="ECO:0000256" key="9">
    <source>
        <dbReference type="ARBA" id="ARBA00022889"/>
    </source>
</evidence>
<evidence type="ECO:0000256" key="16">
    <source>
        <dbReference type="ARBA" id="ARBA00049765"/>
    </source>
</evidence>
<evidence type="ECO:0000256" key="1">
    <source>
        <dbReference type="ARBA" id="ARBA00004251"/>
    </source>
</evidence>
<reference evidence="22" key="1">
    <citation type="submission" date="2025-08" db="UniProtKB">
        <authorList>
            <consortium name="RefSeq"/>
        </authorList>
    </citation>
    <scope>IDENTIFICATION</scope>
    <source>
        <tissue evidence="22">Blood</tissue>
    </source>
</reference>
<evidence type="ECO:0000256" key="3">
    <source>
        <dbReference type="ARBA" id="ARBA00004285"/>
    </source>
</evidence>
<dbReference type="RefSeq" id="XP_054859492.1">
    <property type="nucleotide sequence ID" value="XM_055003517.1"/>
</dbReference>
<dbReference type="InterPro" id="IPR007110">
    <property type="entry name" value="Ig-like_dom"/>
</dbReference>
<dbReference type="Gene3D" id="2.60.40.10">
    <property type="entry name" value="Immunoglobulins"/>
    <property type="match status" value="6"/>
</dbReference>
<dbReference type="AlphaFoldDB" id="A0AA97KNK7"/>
<keyword evidence="11 18" id="KW-1133">Transmembrane helix</keyword>
<accession>A0AA97KNK7</accession>
<keyword evidence="5" id="KW-0597">Phosphoprotein</keyword>
<keyword evidence="21" id="KW-1185">Reference proteome</keyword>
<dbReference type="InterPro" id="IPR036179">
    <property type="entry name" value="Ig-like_dom_sf"/>
</dbReference>
<evidence type="ECO:0000259" key="20">
    <source>
        <dbReference type="PROSITE" id="PS50835"/>
    </source>
</evidence>
<evidence type="ECO:0000313" key="21">
    <source>
        <dbReference type="Proteomes" id="UP001190640"/>
    </source>
</evidence>
<comment type="subcellular location">
    <subcellularLocation>
        <location evidence="2">Cell junction</location>
    </subcellularLocation>
    <subcellularLocation>
        <location evidence="1">Cell membrane</location>
        <topology evidence="1">Single-pass type I membrane protein</topology>
    </subcellularLocation>
    <subcellularLocation>
        <location evidence="3">Membrane raft</location>
    </subcellularLocation>
</comment>
<keyword evidence="7 19" id="KW-0732">Signal</keyword>
<feature type="transmembrane region" description="Helical" evidence="18">
    <location>
        <begin position="591"/>
        <end position="612"/>
    </location>
</feature>
<dbReference type="PANTHER" id="PTHR11481:SF5">
    <property type="entry name" value="PLATELET ENDOTHELIAL CELL ADHESION MOLECULE"/>
    <property type="match status" value="1"/>
</dbReference>
<dbReference type="PROSITE" id="PS50835">
    <property type="entry name" value="IG_LIKE"/>
    <property type="match status" value="5"/>
</dbReference>
<dbReference type="CTD" id="5175"/>
<evidence type="ECO:0000256" key="10">
    <source>
        <dbReference type="ARBA" id="ARBA00022949"/>
    </source>
</evidence>
<feature type="domain" description="Ig-like" evidence="20">
    <location>
        <begin position="490"/>
        <end position="575"/>
    </location>
</feature>
<keyword evidence="4" id="KW-1003">Cell membrane</keyword>
<evidence type="ECO:0000256" key="19">
    <source>
        <dbReference type="SAM" id="SignalP"/>
    </source>
</evidence>
<keyword evidence="6 18" id="KW-0812">Transmembrane</keyword>
<dbReference type="Proteomes" id="UP001190640">
    <property type="component" value="Chromosome 19"/>
</dbReference>
<feature type="domain" description="Ig-like" evidence="20">
    <location>
        <begin position="313"/>
        <end position="390"/>
    </location>
</feature>
<evidence type="ECO:0000256" key="8">
    <source>
        <dbReference type="ARBA" id="ARBA00022737"/>
    </source>
</evidence>
<dbReference type="PANTHER" id="PTHR11481">
    <property type="entry name" value="IMMUNOGLOBULIN FC RECEPTOR"/>
    <property type="match status" value="1"/>
</dbReference>
<feature type="domain" description="Ig-like" evidence="20">
    <location>
        <begin position="123"/>
        <end position="307"/>
    </location>
</feature>
<dbReference type="GO" id="GO:0007166">
    <property type="term" value="P:cell surface receptor signaling pathway"/>
    <property type="evidence" value="ECO:0007669"/>
    <property type="project" value="TreeGrafter"/>
</dbReference>
<dbReference type="KEGG" id="emc:129346196"/>
<dbReference type="SUPFAM" id="SSF48726">
    <property type="entry name" value="Immunoglobulin"/>
    <property type="match status" value="5"/>
</dbReference>